<name>A0ABQ8K4T4_9APHY</name>
<gene>
    <name evidence="2" type="ORF">C8Q71DRAFT_273446</name>
</gene>
<accession>A0ABQ8K4T4</accession>
<protein>
    <submittedName>
        <fullName evidence="2">Uncharacterized protein</fullName>
    </submittedName>
</protein>
<evidence type="ECO:0000313" key="2">
    <source>
        <dbReference type="EMBL" id="KAH9831931.1"/>
    </source>
</evidence>
<dbReference type="EMBL" id="JADCUA010000023">
    <property type="protein sequence ID" value="KAH9831931.1"/>
    <property type="molecule type" value="Genomic_DNA"/>
</dbReference>
<dbReference type="RefSeq" id="XP_047774977.1">
    <property type="nucleotide sequence ID" value="XM_047917433.1"/>
</dbReference>
<proteinExistence type="predicted"/>
<keyword evidence="3" id="KW-1185">Reference proteome</keyword>
<evidence type="ECO:0000256" key="1">
    <source>
        <dbReference type="SAM" id="MobiDB-lite"/>
    </source>
</evidence>
<dbReference type="Proteomes" id="UP000814176">
    <property type="component" value="Unassembled WGS sequence"/>
</dbReference>
<evidence type="ECO:0000313" key="3">
    <source>
        <dbReference type="Proteomes" id="UP000814176"/>
    </source>
</evidence>
<sequence length="344" mass="38984">MMRHLQPSSHVRAQRDRPNGIKPPWYAVRPLSLASKTFRQLTLEAWFRVFVIRDFLDKLVIPDVASSTRTIHWTSKYTLPQVSMTCYPPPQENLTLFTRLHKLRFDGYRVDDRYTVLAEHFGEVPPTVTELELCYLPYPVPEQLRPIQRMFPRLEVLVLHQERILCGLCNACAPLHLKKAPPPSITYTDGHGLSKQYNSVLACLPRLRTVRLSGAYVLGGRVSLQSVRTAWRGECGDCCKHHLTDADFVSRREADDMAEPRPPALREVIWSFTPFRTPEDYTDGDVTSDSSDYGDTDFHNAYTTGDEDDTDDSNADDEDADSSDVEDSSDDGNMGDIDKGDAGE</sequence>
<comment type="caution">
    <text evidence="2">The sequence shown here is derived from an EMBL/GenBank/DDBJ whole genome shotgun (WGS) entry which is preliminary data.</text>
</comment>
<dbReference type="GeneID" id="71998165"/>
<feature type="compositionally biased region" description="Acidic residues" evidence="1">
    <location>
        <begin position="305"/>
        <end position="330"/>
    </location>
</feature>
<feature type="region of interest" description="Disordered" evidence="1">
    <location>
        <begin position="279"/>
        <end position="344"/>
    </location>
</feature>
<organism evidence="2 3">
    <name type="scientific">Rhodofomes roseus</name>
    <dbReference type="NCBI Taxonomy" id="34475"/>
    <lineage>
        <taxon>Eukaryota</taxon>
        <taxon>Fungi</taxon>
        <taxon>Dikarya</taxon>
        <taxon>Basidiomycota</taxon>
        <taxon>Agaricomycotina</taxon>
        <taxon>Agaricomycetes</taxon>
        <taxon>Polyporales</taxon>
        <taxon>Rhodofomes</taxon>
    </lineage>
</organism>
<reference evidence="2 3" key="1">
    <citation type="journal article" date="2021" name="Environ. Microbiol.">
        <title>Gene family expansions and transcriptome signatures uncover fungal adaptations to wood decay.</title>
        <authorList>
            <person name="Hage H."/>
            <person name="Miyauchi S."/>
            <person name="Viragh M."/>
            <person name="Drula E."/>
            <person name="Min B."/>
            <person name="Chaduli D."/>
            <person name="Navarro D."/>
            <person name="Favel A."/>
            <person name="Norest M."/>
            <person name="Lesage-Meessen L."/>
            <person name="Balint B."/>
            <person name="Merenyi Z."/>
            <person name="de Eugenio L."/>
            <person name="Morin E."/>
            <person name="Martinez A.T."/>
            <person name="Baldrian P."/>
            <person name="Stursova M."/>
            <person name="Martinez M.J."/>
            <person name="Novotny C."/>
            <person name="Magnuson J.K."/>
            <person name="Spatafora J.W."/>
            <person name="Maurice S."/>
            <person name="Pangilinan J."/>
            <person name="Andreopoulos W."/>
            <person name="LaButti K."/>
            <person name="Hundley H."/>
            <person name="Na H."/>
            <person name="Kuo A."/>
            <person name="Barry K."/>
            <person name="Lipzen A."/>
            <person name="Henrissat B."/>
            <person name="Riley R."/>
            <person name="Ahrendt S."/>
            <person name="Nagy L.G."/>
            <person name="Grigoriev I.V."/>
            <person name="Martin F."/>
            <person name="Rosso M.N."/>
        </authorList>
    </citation>
    <scope>NUCLEOTIDE SEQUENCE [LARGE SCALE GENOMIC DNA]</scope>
    <source>
        <strain evidence="2 3">CIRM-BRFM 1785</strain>
    </source>
</reference>